<protein>
    <recommendedName>
        <fullName evidence="2">Mab-21-like HhH/H2TH-like domain-containing protein</fullName>
    </recommendedName>
</protein>
<dbReference type="EMBL" id="VSWD01000009">
    <property type="protein sequence ID" value="KAK3093331.1"/>
    <property type="molecule type" value="Genomic_DNA"/>
</dbReference>
<dbReference type="AlphaFoldDB" id="A0AA88XVP5"/>
<sequence length="572" mass="66054">MESRTGDDASEYTTSTSNGKTCTEDDVRQIALDGRPEWPYEPWKYENYDENSIPEETTQSLTGNTEYSDGEKQSSDHSSKVQDCSGQDTVIYEPDHWDDTLSEKLDESVPITRLIQFLAPTMDISEDLFQNIKETILSMMNQTADEVDSRYSVFERCYVLPVGSAEEGTKVESPDEFDFAVILPYFDTFEKLLMVIYERNEETTYSDPEFSAIVKEMSLDGHENTIKANFQGALKFIWTEHMENHIPEGWTLLERRCYTKDESIAGTFHFLRTEDNFIVDVDICFWTLLSKNNLEKPSRVLHQRKYIMKHYLGDEQKIYAVLPTDHRIEYELNVVRFAMSNHERNELNKYGPNNGRIKSYKLAKCISKLFLPRITKHKDCDRCFDSMVSSFCLKNIVFFMAKHHTDDTLWTDDQLGNRLLEIFVILNFCMKVNQSNVSTFFVPYSIQLDISNKFNPTDGTMSSIENLVYVIDEHDESGADSSADDESDADDNSAGTVVHLPDSNSKKQGKWYEDDPLSKKLLANYFDFMTKEGWSLAQLIDRLNELLTGLRERDESERKEIADNPGCLCFDV</sequence>
<feature type="region of interest" description="Disordered" evidence="1">
    <location>
        <begin position="477"/>
        <end position="511"/>
    </location>
</feature>
<comment type="caution">
    <text evidence="3">The sequence shown here is derived from an EMBL/GenBank/DDBJ whole genome shotgun (WGS) entry which is preliminary data.</text>
</comment>
<name>A0AA88XVP5_PINIB</name>
<keyword evidence="4" id="KW-1185">Reference proteome</keyword>
<feature type="compositionally biased region" description="Acidic residues" evidence="1">
    <location>
        <begin position="482"/>
        <end position="491"/>
    </location>
</feature>
<dbReference type="Proteomes" id="UP001186944">
    <property type="component" value="Unassembled WGS sequence"/>
</dbReference>
<evidence type="ECO:0000313" key="4">
    <source>
        <dbReference type="Proteomes" id="UP001186944"/>
    </source>
</evidence>
<accession>A0AA88XVP5</accession>
<feature type="region of interest" description="Disordered" evidence="1">
    <location>
        <begin position="1"/>
        <end position="87"/>
    </location>
</feature>
<dbReference type="Gene3D" id="1.10.1410.40">
    <property type="match status" value="1"/>
</dbReference>
<feature type="compositionally biased region" description="Basic and acidic residues" evidence="1">
    <location>
        <begin position="69"/>
        <end position="80"/>
    </location>
</feature>
<feature type="compositionally biased region" description="Polar residues" evidence="1">
    <location>
        <begin position="54"/>
        <end position="67"/>
    </location>
</feature>
<organism evidence="3 4">
    <name type="scientific">Pinctada imbricata</name>
    <name type="common">Atlantic pearl-oyster</name>
    <name type="synonym">Pinctada martensii</name>
    <dbReference type="NCBI Taxonomy" id="66713"/>
    <lineage>
        <taxon>Eukaryota</taxon>
        <taxon>Metazoa</taxon>
        <taxon>Spiralia</taxon>
        <taxon>Lophotrochozoa</taxon>
        <taxon>Mollusca</taxon>
        <taxon>Bivalvia</taxon>
        <taxon>Autobranchia</taxon>
        <taxon>Pteriomorphia</taxon>
        <taxon>Pterioida</taxon>
        <taxon>Pterioidea</taxon>
        <taxon>Pteriidae</taxon>
        <taxon>Pinctada</taxon>
    </lineage>
</organism>
<dbReference type="Gene3D" id="3.30.460.90">
    <property type="match status" value="1"/>
</dbReference>
<evidence type="ECO:0000256" key="1">
    <source>
        <dbReference type="SAM" id="MobiDB-lite"/>
    </source>
</evidence>
<dbReference type="Pfam" id="PF20266">
    <property type="entry name" value="Mab-21_C"/>
    <property type="match status" value="1"/>
</dbReference>
<reference evidence="3" key="1">
    <citation type="submission" date="2019-08" db="EMBL/GenBank/DDBJ databases">
        <title>The improved chromosome-level genome for the pearl oyster Pinctada fucata martensii using PacBio sequencing and Hi-C.</title>
        <authorList>
            <person name="Zheng Z."/>
        </authorList>
    </citation>
    <scope>NUCLEOTIDE SEQUENCE</scope>
    <source>
        <strain evidence="3">ZZ-2019</strain>
        <tissue evidence="3">Adductor muscle</tissue>
    </source>
</reference>
<dbReference type="InterPro" id="IPR046906">
    <property type="entry name" value="Mab-21_HhH/H2TH-like"/>
</dbReference>
<gene>
    <name evidence="3" type="ORF">FSP39_014179</name>
</gene>
<feature type="domain" description="Mab-21-like HhH/H2TH-like" evidence="2">
    <location>
        <begin position="368"/>
        <end position="443"/>
    </location>
</feature>
<proteinExistence type="predicted"/>
<evidence type="ECO:0000313" key="3">
    <source>
        <dbReference type="EMBL" id="KAK3093331.1"/>
    </source>
</evidence>
<feature type="compositionally biased region" description="Basic and acidic residues" evidence="1">
    <location>
        <begin position="22"/>
        <end position="47"/>
    </location>
</feature>
<evidence type="ECO:0000259" key="2">
    <source>
        <dbReference type="Pfam" id="PF20266"/>
    </source>
</evidence>
<feature type="compositionally biased region" description="Polar residues" evidence="1">
    <location>
        <begin position="11"/>
        <end position="21"/>
    </location>
</feature>